<name>W1NY75_AMBTC</name>
<gene>
    <name evidence="1" type="ORF">AMTR_s00087p00082770</name>
</gene>
<dbReference type="AlphaFoldDB" id="W1NY75"/>
<accession>W1NY75</accession>
<proteinExistence type="predicted"/>
<dbReference type="Proteomes" id="UP000017836">
    <property type="component" value="Unassembled WGS sequence"/>
</dbReference>
<evidence type="ECO:0000313" key="2">
    <source>
        <dbReference type="Proteomes" id="UP000017836"/>
    </source>
</evidence>
<dbReference type="HOGENOM" id="CLU_2253754_0_0_1"/>
<organism evidence="1 2">
    <name type="scientific">Amborella trichopoda</name>
    <dbReference type="NCBI Taxonomy" id="13333"/>
    <lineage>
        <taxon>Eukaryota</taxon>
        <taxon>Viridiplantae</taxon>
        <taxon>Streptophyta</taxon>
        <taxon>Embryophyta</taxon>
        <taxon>Tracheophyta</taxon>
        <taxon>Spermatophyta</taxon>
        <taxon>Magnoliopsida</taxon>
        <taxon>Amborellales</taxon>
        <taxon>Amborellaceae</taxon>
        <taxon>Amborella</taxon>
    </lineage>
</organism>
<dbReference type="EMBL" id="KI394524">
    <property type="protein sequence ID" value="ERN02577.1"/>
    <property type="molecule type" value="Genomic_DNA"/>
</dbReference>
<keyword evidence="2" id="KW-1185">Reference proteome</keyword>
<dbReference type="Gramene" id="ERN02577">
    <property type="protein sequence ID" value="ERN02577"/>
    <property type="gene ID" value="AMTR_s00087p00082770"/>
</dbReference>
<evidence type="ECO:0000313" key="1">
    <source>
        <dbReference type="EMBL" id="ERN02577.1"/>
    </source>
</evidence>
<sequence>MKTRYHLMELHLPNERTKQCLRLFCSMMRTGAKPNCFTFALALNDCSKRMDGLGGRSIHGVLLVIFVNGFKHHISDLVELSYIEEMWEKRALQSTVNSTSLTGV</sequence>
<protein>
    <submittedName>
        <fullName evidence="1">Uncharacterized protein</fullName>
    </submittedName>
</protein>
<reference evidence="2" key="1">
    <citation type="journal article" date="2013" name="Science">
        <title>The Amborella genome and the evolution of flowering plants.</title>
        <authorList>
            <consortium name="Amborella Genome Project"/>
        </authorList>
    </citation>
    <scope>NUCLEOTIDE SEQUENCE [LARGE SCALE GENOMIC DNA]</scope>
</reference>